<dbReference type="KEGG" id="psti:SOO65_07705"/>
<dbReference type="Pfam" id="PF07510">
    <property type="entry name" value="GmrSD_C"/>
    <property type="match status" value="1"/>
</dbReference>
<feature type="domain" description="GmrSD restriction endonucleases C-terminal" evidence="2">
    <location>
        <begin position="57"/>
        <end position="172"/>
    </location>
</feature>
<evidence type="ECO:0000259" key="2">
    <source>
        <dbReference type="Pfam" id="PF07510"/>
    </source>
</evidence>
<gene>
    <name evidence="3" type="ORF">SOO65_07705</name>
</gene>
<dbReference type="Gene3D" id="1.10.30.50">
    <property type="match status" value="1"/>
</dbReference>
<dbReference type="AlphaFoldDB" id="A0AAX4HTV2"/>
<organism evidence="3 4">
    <name type="scientific">Peredibacter starrii</name>
    <dbReference type="NCBI Taxonomy" id="28202"/>
    <lineage>
        <taxon>Bacteria</taxon>
        <taxon>Pseudomonadati</taxon>
        <taxon>Bdellovibrionota</taxon>
        <taxon>Bacteriovoracia</taxon>
        <taxon>Bacteriovoracales</taxon>
        <taxon>Bacteriovoracaceae</taxon>
        <taxon>Peredibacter</taxon>
    </lineage>
</organism>
<keyword evidence="4" id="KW-1185">Reference proteome</keyword>
<proteinExistence type="predicted"/>
<dbReference type="Proteomes" id="UP001324634">
    <property type="component" value="Chromosome"/>
</dbReference>
<dbReference type="InterPro" id="IPR011089">
    <property type="entry name" value="GmrSD_C"/>
</dbReference>
<evidence type="ECO:0000313" key="3">
    <source>
        <dbReference type="EMBL" id="WPU66627.1"/>
    </source>
</evidence>
<sequence length="179" mass="21055">MKKMLLLLLLASCSHQSFQLPTTKYDRKEWKHWVDEDRDCQNTRQEILINRSYTDVKLNKKGCTVISGRWKDYYYPQVHTDAKNVDVDHLVPLKHAHEHGGAGWSKEQKEAFANDPENLVITFRSYNRKKGAKGIDEWLPVNHDYACKYIKDWQWVKSKYNLAIGPKEQNTISKSKCKD</sequence>
<keyword evidence="1" id="KW-0732">Signal</keyword>
<name>A0AAX4HTV2_9BACT</name>
<feature type="signal peptide" evidence="1">
    <location>
        <begin position="1"/>
        <end position="19"/>
    </location>
</feature>
<evidence type="ECO:0000313" key="4">
    <source>
        <dbReference type="Proteomes" id="UP001324634"/>
    </source>
</evidence>
<accession>A0AAX4HTV2</accession>
<dbReference type="RefSeq" id="WP_321399031.1">
    <property type="nucleotide sequence ID" value="NZ_CP139487.1"/>
</dbReference>
<reference evidence="3 4" key="1">
    <citation type="submission" date="2023-11" db="EMBL/GenBank/DDBJ databases">
        <title>Peredibacter starrii A3.12.</title>
        <authorList>
            <person name="Mitchell R.J."/>
        </authorList>
    </citation>
    <scope>NUCLEOTIDE SEQUENCE [LARGE SCALE GENOMIC DNA]</scope>
    <source>
        <strain evidence="3 4">A3.12</strain>
    </source>
</reference>
<dbReference type="EMBL" id="CP139487">
    <property type="protein sequence ID" value="WPU66627.1"/>
    <property type="molecule type" value="Genomic_DNA"/>
</dbReference>
<protein>
    <submittedName>
        <fullName evidence="3">DUF1524 domain-containing protein</fullName>
    </submittedName>
</protein>
<evidence type="ECO:0000256" key="1">
    <source>
        <dbReference type="SAM" id="SignalP"/>
    </source>
</evidence>
<feature type="chain" id="PRO_5043478141" evidence="1">
    <location>
        <begin position="20"/>
        <end position="179"/>
    </location>
</feature>